<evidence type="ECO:0000256" key="2">
    <source>
        <dbReference type="ARBA" id="ARBA00005695"/>
    </source>
</evidence>
<dbReference type="GO" id="GO:0015833">
    <property type="term" value="P:peptide transport"/>
    <property type="evidence" value="ECO:0007669"/>
    <property type="project" value="TreeGrafter"/>
</dbReference>
<reference evidence="5" key="1">
    <citation type="submission" date="2022-11" db="EMBL/GenBank/DDBJ databases">
        <title>Draft genome sequence of Hoeflea poritis E7-10 and Hoeflea prorocentri PM5-8, separated from scleractinian coral Porites lutea and marine dinoflagellate.</title>
        <authorList>
            <person name="Zhang G."/>
            <person name="Wei Q."/>
            <person name="Cai L."/>
        </authorList>
    </citation>
    <scope>NUCLEOTIDE SEQUENCE</scope>
    <source>
        <strain evidence="5">PM5-8</strain>
    </source>
</reference>
<dbReference type="Proteomes" id="UP001151234">
    <property type="component" value="Unassembled WGS sequence"/>
</dbReference>
<gene>
    <name evidence="5" type="ORF">OQ273_19865</name>
</gene>
<evidence type="ECO:0000256" key="1">
    <source>
        <dbReference type="ARBA" id="ARBA00004418"/>
    </source>
</evidence>
<sequence length="515" mass="56647">MARSPWTKMLGAAFAVCFYGSAHAAGGGGELVVVANQEPQSMQAQVTYKEINGVGLRNVIENLTRLDPATNEVLPMLALSWEQVEPTSWHFKLREGVKFHDGTDLDAEAAAVSINWLYSDENNFSIREMMGPQITAEAVDDMTLAINTESPDPLLPRRIYLAGLTSAKQILENPADHDVHPIGTGPYIFDEWKQGQYWTAKANPDWWGNDAEDTYGDIHFDSLRVIWRPEPAVRSAMVESGEAQVAMFLTKEECDRFNEASGVDCIVKGSDTFLSVRLDYHGAQPVLEDLRFREAVFTGIDWEGIRINLMGLGEPLAGQLLPSAATGFHDGISQYAYDPVKAKALIEELKGEGQDIPTIHIATRLGSTPRNGEMIEAMGAMLNGIGVPTTVAVEEPGVFNPWVTTKPDPARSGMWLHPQGNPLMDYAAQFSAHYLCGSIISVFCDPDFDARVAAAGALVGDERHQALRELVKEGHDRYIMGAVGLLQRAYGVPEGYEWDFGLDHRILAVNMKPKD</sequence>
<keyword evidence="3" id="KW-0732">Signal</keyword>
<evidence type="ECO:0000313" key="5">
    <source>
        <dbReference type="EMBL" id="MDA5400841.1"/>
    </source>
</evidence>
<feature type="signal peptide" evidence="3">
    <location>
        <begin position="1"/>
        <end position="24"/>
    </location>
</feature>
<evidence type="ECO:0000256" key="3">
    <source>
        <dbReference type="SAM" id="SignalP"/>
    </source>
</evidence>
<evidence type="ECO:0000313" key="6">
    <source>
        <dbReference type="Proteomes" id="UP001151234"/>
    </source>
</evidence>
<comment type="similarity">
    <text evidence="2">Belongs to the bacterial solute-binding protein 5 family.</text>
</comment>
<dbReference type="PANTHER" id="PTHR30290">
    <property type="entry name" value="PERIPLASMIC BINDING COMPONENT OF ABC TRANSPORTER"/>
    <property type="match status" value="1"/>
</dbReference>
<evidence type="ECO:0000259" key="4">
    <source>
        <dbReference type="Pfam" id="PF00496"/>
    </source>
</evidence>
<organism evidence="5 6">
    <name type="scientific">Hoeflea prorocentri</name>
    <dbReference type="NCBI Taxonomy" id="1922333"/>
    <lineage>
        <taxon>Bacteria</taxon>
        <taxon>Pseudomonadati</taxon>
        <taxon>Pseudomonadota</taxon>
        <taxon>Alphaproteobacteria</taxon>
        <taxon>Hyphomicrobiales</taxon>
        <taxon>Rhizobiaceae</taxon>
        <taxon>Hoeflea</taxon>
    </lineage>
</organism>
<dbReference type="AlphaFoldDB" id="A0A9X3ZJJ2"/>
<dbReference type="GO" id="GO:1904680">
    <property type="term" value="F:peptide transmembrane transporter activity"/>
    <property type="evidence" value="ECO:0007669"/>
    <property type="project" value="TreeGrafter"/>
</dbReference>
<dbReference type="EMBL" id="JAPJZI010000001">
    <property type="protein sequence ID" value="MDA5400841.1"/>
    <property type="molecule type" value="Genomic_DNA"/>
</dbReference>
<comment type="subcellular location">
    <subcellularLocation>
        <location evidence="1">Periplasm</location>
    </subcellularLocation>
</comment>
<name>A0A9X3ZJJ2_9HYPH</name>
<proteinExistence type="inferred from homology"/>
<dbReference type="PROSITE" id="PS01040">
    <property type="entry name" value="SBP_BACTERIAL_5"/>
    <property type="match status" value="1"/>
</dbReference>
<feature type="domain" description="Solute-binding protein family 5" evidence="4">
    <location>
        <begin position="72"/>
        <end position="399"/>
    </location>
</feature>
<keyword evidence="6" id="KW-1185">Reference proteome</keyword>
<comment type="caution">
    <text evidence="5">The sequence shown here is derived from an EMBL/GenBank/DDBJ whole genome shotgun (WGS) entry which is preliminary data.</text>
</comment>
<dbReference type="Gene3D" id="3.10.105.10">
    <property type="entry name" value="Dipeptide-binding Protein, Domain 3"/>
    <property type="match status" value="1"/>
</dbReference>
<accession>A0A9X3ZJJ2</accession>
<dbReference type="Pfam" id="PF00496">
    <property type="entry name" value="SBP_bac_5"/>
    <property type="match status" value="1"/>
</dbReference>
<dbReference type="InterPro" id="IPR023765">
    <property type="entry name" value="SBP_5_CS"/>
</dbReference>
<dbReference type="RefSeq" id="WP_267992666.1">
    <property type="nucleotide sequence ID" value="NZ_JAPJZI010000001.1"/>
</dbReference>
<dbReference type="InterPro" id="IPR000914">
    <property type="entry name" value="SBP_5_dom"/>
</dbReference>
<dbReference type="Gene3D" id="3.40.190.10">
    <property type="entry name" value="Periplasmic binding protein-like II"/>
    <property type="match status" value="1"/>
</dbReference>
<dbReference type="SUPFAM" id="SSF53850">
    <property type="entry name" value="Periplasmic binding protein-like II"/>
    <property type="match status" value="1"/>
</dbReference>
<feature type="chain" id="PRO_5040911754" evidence="3">
    <location>
        <begin position="25"/>
        <end position="515"/>
    </location>
</feature>
<protein>
    <submittedName>
        <fullName evidence="5">ABC transporter substrate-binding protein</fullName>
    </submittedName>
</protein>
<dbReference type="InterPro" id="IPR039424">
    <property type="entry name" value="SBP_5"/>
</dbReference>